<evidence type="ECO:0000313" key="1">
    <source>
        <dbReference type="Proteomes" id="UP001652661"/>
    </source>
</evidence>
<gene>
    <name evidence="2" type="primary">LOC138928757</name>
</gene>
<evidence type="ECO:0000313" key="2">
    <source>
        <dbReference type="RefSeq" id="XP_070142449.1"/>
    </source>
</evidence>
<name>A0ABM4GIB6_DROKI</name>
<proteinExistence type="predicted"/>
<dbReference type="Proteomes" id="UP001652661">
    <property type="component" value="Chromosome 3R"/>
</dbReference>
<keyword evidence="1" id="KW-1185">Reference proteome</keyword>
<organism evidence="1 2">
    <name type="scientific">Drosophila kikkawai</name>
    <name type="common">Fruit fly</name>
    <dbReference type="NCBI Taxonomy" id="30033"/>
    <lineage>
        <taxon>Eukaryota</taxon>
        <taxon>Metazoa</taxon>
        <taxon>Ecdysozoa</taxon>
        <taxon>Arthropoda</taxon>
        <taxon>Hexapoda</taxon>
        <taxon>Insecta</taxon>
        <taxon>Pterygota</taxon>
        <taxon>Neoptera</taxon>
        <taxon>Endopterygota</taxon>
        <taxon>Diptera</taxon>
        <taxon>Brachycera</taxon>
        <taxon>Muscomorpha</taxon>
        <taxon>Ephydroidea</taxon>
        <taxon>Drosophilidae</taxon>
        <taxon>Drosophila</taxon>
        <taxon>Sophophora</taxon>
    </lineage>
</organism>
<sequence>MSNLILKNSTIQQDLNNSKDPEKRTKSIQIFKNRTIQQDLIYSKDPDPPMLTTFIEYCNITVTTIPKSTFQLFSIKSENGVLTQVLHFQLINVNYSTYAGKEVAVQTSSLVPSTFQPLIKQKS</sequence>
<accession>A0ABM4GIB6</accession>
<reference evidence="2" key="1">
    <citation type="submission" date="2025-08" db="UniProtKB">
        <authorList>
            <consortium name="RefSeq"/>
        </authorList>
    </citation>
    <scope>IDENTIFICATION</scope>
    <source>
        <strain evidence="2">14028-0561.14</strain>
        <tissue evidence="2">Whole fly</tissue>
    </source>
</reference>
<dbReference type="GeneID" id="138928757"/>
<protein>
    <submittedName>
        <fullName evidence="2">Uncharacterized protein</fullName>
    </submittedName>
</protein>
<dbReference type="RefSeq" id="XP_070142449.1">
    <property type="nucleotide sequence ID" value="XM_070286348.1"/>
</dbReference>